<dbReference type="PROSITE" id="PS01039">
    <property type="entry name" value="SBP_BACTERIAL_3"/>
    <property type="match status" value="1"/>
</dbReference>
<keyword evidence="3" id="KW-0732">Signal</keyword>
<reference evidence="9 10" key="1">
    <citation type="submission" date="2014-06" db="EMBL/GenBank/DDBJ databases">
        <title>Draft genome sequence of Bacillus manliponensis JCM 15802 (MCCC 1A00708).</title>
        <authorList>
            <person name="Lai Q."/>
            <person name="Liu Y."/>
            <person name="Shao Z."/>
        </authorList>
    </citation>
    <scope>NUCLEOTIDE SEQUENCE [LARGE SCALE GENOMIC DNA]</scope>
    <source>
        <strain evidence="9 10">JCM 15802</strain>
    </source>
</reference>
<dbReference type="SMART" id="SM00079">
    <property type="entry name" value="PBPe"/>
    <property type="match status" value="1"/>
</dbReference>
<dbReference type="SMART" id="SM00062">
    <property type="entry name" value="PBPb"/>
    <property type="match status" value="1"/>
</dbReference>
<dbReference type="SUPFAM" id="SSF53850">
    <property type="entry name" value="Periplasmic binding protein-like II"/>
    <property type="match status" value="1"/>
</dbReference>
<evidence type="ECO:0000313" key="9">
    <source>
        <dbReference type="EMBL" id="KEK19124.1"/>
    </source>
</evidence>
<evidence type="ECO:0000313" key="10">
    <source>
        <dbReference type="Proteomes" id="UP000027822"/>
    </source>
</evidence>
<evidence type="ECO:0000259" key="8">
    <source>
        <dbReference type="SMART" id="SM00079"/>
    </source>
</evidence>
<keyword evidence="4" id="KW-0564">Palmitate</keyword>
<dbReference type="eggNOG" id="COG0834">
    <property type="taxonomic scope" value="Bacteria"/>
</dbReference>
<feature type="domain" description="Solute-binding protein family 3/N-terminal" evidence="7">
    <location>
        <begin position="44"/>
        <end position="263"/>
    </location>
</feature>
<dbReference type="Proteomes" id="UP000027822">
    <property type="component" value="Unassembled WGS sequence"/>
</dbReference>
<dbReference type="GO" id="GO:0005886">
    <property type="term" value="C:plasma membrane"/>
    <property type="evidence" value="ECO:0007669"/>
    <property type="project" value="UniProtKB-SubCell"/>
</dbReference>
<dbReference type="GO" id="GO:0015276">
    <property type="term" value="F:ligand-gated monoatomic ion channel activity"/>
    <property type="evidence" value="ECO:0007669"/>
    <property type="project" value="InterPro"/>
</dbReference>
<dbReference type="PROSITE" id="PS51257">
    <property type="entry name" value="PROKAR_LIPOPROTEIN"/>
    <property type="match status" value="1"/>
</dbReference>
<protein>
    <submittedName>
        <fullName evidence="9">L-cystine-binding protein TcyA</fullName>
    </submittedName>
</protein>
<dbReference type="AlphaFoldDB" id="A0A073JVT3"/>
<dbReference type="InterPro" id="IPR001320">
    <property type="entry name" value="Iontro_rcpt_C"/>
</dbReference>
<comment type="subcellular location">
    <subcellularLocation>
        <location evidence="1">Cell membrane</location>
        <topology evidence="1">Lipid-anchor</topology>
    </subcellularLocation>
</comment>
<dbReference type="Pfam" id="PF00497">
    <property type="entry name" value="SBP_bac_3"/>
    <property type="match status" value="1"/>
</dbReference>
<dbReference type="PANTHER" id="PTHR35936">
    <property type="entry name" value="MEMBRANE-BOUND LYTIC MUREIN TRANSGLYCOSYLASE F"/>
    <property type="match status" value="1"/>
</dbReference>
<accession>A0A073JVT3</accession>
<evidence type="ECO:0000256" key="5">
    <source>
        <dbReference type="ARBA" id="ARBA00023288"/>
    </source>
</evidence>
<dbReference type="Gene3D" id="3.40.190.10">
    <property type="entry name" value="Periplasmic binding protein-like II"/>
    <property type="match status" value="2"/>
</dbReference>
<evidence type="ECO:0000256" key="1">
    <source>
        <dbReference type="ARBA" id="ARBA00004193"/>
    </source>
</evidence>
<feature type="domain" description="Ionotropic glutamate receptor C-terminal" evidence="8">
    <location>
        <begin position="44"/>
        <end position="262"/>
    </location>
</feature>
<dbReference type="OrthoDB" id="8613538at2"/>
<evidence type="ECO:0000256" key="3">
    <source>
        <dbReference type="ARBA" id="ARBA00022729"/>
    </source>
</evidence>
<name>A0A073JVT3_9BACI</name>
<organism evidence="9 10">
    <name type="scientific">Bacillus manliponensis</name>
    <dbReference type="NCBI Taxonomy" id="574376"/>
    <lineage>
        <taxon>Bacteria</taxon>
        <taxon>Bacillati</taxon>
        <taxon>Bacillota</taxon>
        <taxon>Bacilli</taxon>
        <taxon>Bacillales</taxon>
        <taxon>Bacillaceae</taxon>
        <taxon>Bacillus</taxon>
        <taxon>Bacillus cereus group</taxon>
    </lineage>
</organism>
<dbReference type="STRING" id="574376.BAMA_24240"/>
<keyword evidence="5" id="KW-0449">Lipoprotein</keyword>
<keyword evidence="10" id="KW-1185">Reference proteome</keyword>
<evidence type="ECO:0000256" key="2">
    <source>
        <dbReference type="ARBA" id="ARBA00010333"/>
    </source>
</evidence>
<dbReference type="EMBL" id="JOTN01000009">
    <property type="protein sequence ID" value="KEK19124.1"/>
    <property type="molecule type" value="Genomic_DNA"/>
</dbReference>
<proteinExistence type="inferred from homology"/>
<dbReference type="InterPro" id="IPR018313">
    <property type="entry name" value="SBP_3_CS"/>
</dbReference>
<dbReference type="PANTHER" id="PTHR35936:SF34">
    <property type="entry name" value="ABC TRANSPORTER EXTRACELLULAR-BINDING PROTEIN YCKB-RELATED"/>
    <property type="match status" value="1"/>
</dbReference>
<comment type="caution">
    <text evidence="9">The sequence shown here is derived from an EMBL/GenBank/DDBJ whole genome shotgun (WGS) entry which is preliminary data.</text>
</comment>
<evidence type="ECO:0000259" key="7">
    <source>
        <dbReference type="SMART" id="SM00062"/>
    </source>
</evidence>
<comment type="similarity">
    <text evidence="2 6">Belongs to the bacterial solute-binding protein 3 family.</text>
</comment>
<sequence>MKKLFSIFAVATLAIGITAGCGGNKEEKDGASKDALQSIKDRGEIVVGTEGTYPPFTFHDESNKLTGFDVEIAEEVAKRMGVKVTFKETQWDSLFAGLDAKRFDMIANQVGIREDRQKKYDFSDPYITSSAALVIPKDKEKPASFEDVKGLKAAQSLTSNYSDMAKENGAEIVGVEGFSQAVELLGSGRVDFTINDHLSVLNYLQTKKDANIKVAATAEEASKSGLMFRKGSDSLVKEVNKALDEMKKDGTYDKIVEKWFGDNVSK</sequence>
<evidence type="ECO:0000256" key="4">
    <source>
        <dbReference type="ARBA" id="ARBA00023139"/>
    </source>
</evidence>
<evidence type="ECO:0000256" key="6">
    <source>
        <dbReference type="RuleBase" id="RU003744"/>
    </source>
</evidence>
<dbReference type="CDD" id="cd13711">
    <property type="entry name" value="PBP2_Ngo0372_TcyA"/>
    <property type="match status" value="1"/>
</dbReference>
<dbReference type="RefSeq" id="WP_034639416.1">
    <property type="nucleotide sequence ID" value="NZ_CBCSJC010000008.1"/>
</dbReference>
<gene>
    <name evidence="9" type="ORF">BAMA_24240</name>
</gene>
<dbReference type="InterPro" id="IPR001638">
    <property type="entry name" value="Solute-binding_3/MltF_N"/>
</dbReference>